<dbReference type="AlphaFoldDB" id="A0A6C0KS75"/>
<protein>
    <submittedName>
        <fullName evidence="2">Uncharacterized protein</fullName>
    </submittedName>
</protein>
<keyword evidence="1" id="KW-0472">Membrane</keyword>
<keyword evidence="1" id="KW-1133">Transmembrane helix</keyword>
<accession>A0A6C0KS75</accession>
<evidence type="ECO:0000313" key="2">
    <source>
        <dbReference type="EMBL" id="QHU20822.1"/>
    </source>
</evidence>
<dbReference type="EMBL" id="MN740975">
    <property type="protein sequence ID" value="QHU20822.1"/>
    <property type="molecule type" value="Genomic_DNA"/>
</dbReference>
<feature type="transmembrane region" description="Helical" evidence="1">
    <location>
        <begin position="26"/>
        <end position="46"/>
    </location>
</feature>
<name>A0A6C0KS75_9ZZZZ</name>
<sequence>MLFTALTAAAGNKTKSLNNVVNRLFYTYQGQTLISAIFGIALAFLFQKVCKGDKCILIDAPDPDEINNNIYELEGVCYKYKTRSVHCNT</sequence>
<keyword evidence="1" id="KW-0812">Transmembrane</keyword>
<reference evidence="2" key="1">
    <citation type="journal article" date="2020" name="Nature">
        <title>Giant virus diversity and host interactions through global metagenomics.</title>
        <authorList>
            <person name="Schulz F."/>
            <person name="Roux S."/>
            <person name="Paez-Espino D."/>
            <person name="Jungbluth S."/>
            <person name="Walsh D.A."/>
            <person name="Denef V.J."/>
            <person name="McMahon K.D."/>
            <person name="Konstantinidis K.T."/>
            <person name="Eloe-Fadrosh E.A."/>
            <person name="Kyrpides N.C."/>
            <person name="Woyke T."/>
        </authorList>
    </citation>
    <scope>NUCLEOTIDE SEQUENCE</scope>
    <source>
        <strain evidence="2">GVMAG-S-3300013094-100</strain>
    </source>
</reference>
<proteinExistence type="predicted"/>
<evidence type="ECO:0000256" key="1">
    <source>
        <dbReference type="SAM" id="Phobius"/>
    </source>
</evidence>
<organism evidence="2">
    <name type="scientific">viral metagenome</name>
    <dbReference type="NCBI Taxonomy" id="1070528"/>
    <lineage>
        <taxon>unclassified sequences</taxon>
        <taxon>metagenomes</taxon>
        <taxon>organismal metagenomes</taxon>
    </lineage>
</organism>